<evidence type="ECO:0000313" key="2">
    <source>
        <dbReference type="Proteomes" id="UP000256599"/>
    </source>
</evidence>
<proteinExistence type="predicted"/>
<keyword evidence="1" id="KW-0808">Transferase</keyword>
<dbReference type="RefSeq" id="WP_104699201.1">
    <property type="nucleotide sequence ID" value="NZ_FZPP01000003.1"/>
</dbReference>
<dbReference type="Proteomes" id="UP000256599">
    <property type="component" value="Unassembled WGS sequence"/>
</dbReference>
<organism evidence="1 2">
    <name type="scientific">Helicobacter marmotae</name>
    <dbReference type="NCBI Taxonomy" id="152490"/>
    <lineage>
        <taxon>Bacteria</taxon>
        <taxon>Pseudomonadati</taxon>
        <taxon>Campylobacterota</taxon>
        <taxon>Epsilonproteobacteria</taxon>
        <taxon>Campylobacterales</taxon>
        <taxon>Helicobacteraceae</taxon>
        <taxon>Helicobacter</taxon>
    </lineage>
</organism>
<dbReference type="CDD" id="cd02440">
    <property type="entry name" value="AdoMet_MTases"/>
    <property type="match status" value="1"/>
</dbReference>
<dbReference type="OrthoDB" id="9804312at2"/>
<keyword evidence="2" id="KW-1185">Reference proteome</keyword>
<dbReference type="EMBL" id="NXLR01000001">
    <property type="protein sequence ID" value="RDU61061.1"/>
    <property type="molecule type" value="Genomic_DNA"/>
</dbReference>
<evidence type="ECO:0000313" key="1">
    <source>
        <dbReference type="EMBL" id="RDU61061.1"/>
    </source>
</evidence>
<dbReference type="Gene3D" id="3.40.50.150">
    <property type="entry name" value="Vaccinia Virus protein VP39"/>
    <property type="match status" value="1"/>
</dbReference>
<keyword evidence="1" id="KW-0489">Methyltransferase</keyword>
<accession>A0A3D8I942</accession>
<protein>
    <submittedName>
        <fullName evidence="1">Class I SAM-dependent methyltransferase</fullName>
    </submittedName>
</protein>
<reference evidence="1 2" key="1">
    <citation type="submission" date="2018-04" db="EMBL/GenBank/DDBJ databases">
        <title>Novel Campyloabacter and Helicobacter Species and Strains.</title>
        <authorList>
            <person name="Mannion A.J."/>
            <person name="Shen Z."/>
            <person name="Fox J.G."/>
        </authorList>
    </citation>
    <scope>NUCLEOTIDE SEQUENCE [LARGE SCALE GENOMIC DNA]</scope>
    <source>
        <strain evidence="1 2">MIT 98-6070</strain>
    </source>
</reference>
<dbReference type="GO" id="GO:0032259">
    <property type="term" value="P:methylation"/>
    <property type="evidence" value="ECO:0007669"/>
    <property type="project" value="UniProtKB-KW"/>
</dbReference>
<dbReference type="AlphaFoldDB" id="A0A3D8I942"/>
<dbReference type="SUPFAM" id="SSF53335">
    <property type="entry name" value="S-adenosyl-L-methionine-dependent methyltransferases"/>
    <property type="match status" value="1"/>
</dbReference>
<dbReference type="GO" id="GO:0008168">
    <property type="term" value="F:methyltransferase activity"/>
    <property type="evidence" value="ECO:0007669"/>
    <property type="project" value="UniProtKB-KW"/>
</dbReference>
<name>A0A3D8I942_9HELI</name>
<comment type="caution">
    <text evidence="1">The sequence shown here is derived from an EMBL/GenBank/DDBJ whole genome shotgun (WGS) entry which is preliminary data.</text>
</comment>
<dbReference type="InterPro" id="IPR029063">
    <property type="entry name" value="SAM-dependent_MTases_sf"/>
</dbReference>
<gene>
    <name evidence="1" type="ORF">CQA63_00705</name>
</gene>
<sequence>MKEALLEGLLRQMRLRRTLPTIKAFKEPSVLDIGCGWEVRLLREIEPYIARGVGIDFKAPHISTEKLEVFPYYFESKQTSRSPAAAGGGQLNNWENASYLGYCKLPFKDSEFDVVCLLAVLEHLNYPFDMMQEIARVLKPKGVAILTVPSHLAKPVLEFLSFKLKIVSEDEIADHKRYYNKKDLLSLSANLNTLKLAKHKYFQCGMNNFALFEKQ</sequence>
<dbReference type="Pfam" id="PF13489">
    <property type="entry name" value="Methyltransf_23"/>
    <property type="match status" value="1"/>
</dbReference>